<sequence>MRAVFKHLFFSPFCKSKSSHSFPLSIADVLLLQDHEEQSLVLMDGCRGLNCSTLCRIAARLFSGLKRCKMQRIIGERKKEDGEAAPPDVSDAPDSSPSERCRRESNFNVGIGCCLVQLVAECKNELQKMTELRIQMESVLQNVKQELRNNDLLVAKKLESNDGVEEGLGFNSNLRSNKDDCLVGMDRLEAELEVELERLQHHLDSGKLSTNPPHETIEEGTVNTSVRSYSKSYGEVIDPTIDGEEKDCWDSHSGVPPHELERKLRELVETRQEQQIRELEAALESARQELLEKEREISWWKDTARLMSRHVEEPSRLNLQHGQHPHPIG</sequence>
<feature type="compositionally biased region" description="Low complexity" evidence="2">
    <location>
        <begin position="84"/>
        <end position="96"/>
    </location>
</feature>
<dbReference type="PANTHER" id="PTHR33476:SF22">
    <property type="entry name" value="PROTEIN POLAR LOCALIZATION DURING ASYMMETRIC DIVISION AND REDISTRIBUTION"/>
    <property type="match status" value="1"/>
</dbReference>
<evidence type="ECO:0000256" key="2">
    <source>
        <dbReference type="SAM" id="MobiDB-lite"/>
    </source>
</evidence>
<keyword evidence="3" id="KW-1185">Reference proteome</keyword>
<dbReference type="AlphaFoldDB" id="A0A6P5XRQ7"/>
<organism evidence="3 4">
    <name type="scientific">Durio zibethinus</name>
    <name type="common">Durian</name>
    <dbReference type="NCBI Taxonomy" id="66656"/>
    <lineage>
        <taxon>Eukaryota</taxon>
        <taxon>Viridiplantae</taxon>
        <taxon>Streptophyta</taxon>
        <taxon>Embryophyta</taxon>
        <taxon>Tracheophyta</taxon>
        <taxon>Spermatophyta</taxon>
        <taxon>Magnoliopsida</taxon>
        <taxon>eudicotyledons</taxon>
        <taxon>Gunneridae</taxon>
        <taxon>Pentapetalae</taxon>
        <taxon>rosids</taxon>
        <taxon>malvids</taxon>
        <taxon>Malvales</taxon>
        <taxon>Malvaceae</taxon>
        <taxon>Helicteroideae</taxon>
        <taxon>Durio</taxon>
    </lineage>
</organism>
<evidence type="ECO:0000313" key="3">
    <source>
        <dbReference type="Proteomes" id="UP000515121"/>
    </source>
</evidence>
<reference evidence="4" key="1">
    <citation type="submission" date="2025-08" db="UniProtKB">
        <authorList>
            <consortium name="RefSeq"/>
        </authorList>
    </citation>
    <scope>IDENTIFICATION</scope>
    <source>
        <tissue evidence="4">Fruit stalk</tissue>
    </source>
</reference>
<accession>A0A6P5XRQ7</accession>
<dbReference type="Proteomes" id="UP000515121">
    <property type="component" value="Unplaced"/>
</dbReference>
<gene>
    <name evidence="4" type="primary">LOC111285621</name>
</gene>
<evidence type="ECO:0000256" key="1">
    <source>
        <dbReference type="SAM" id="Coils"/>
    </source>
</evidence>
<protein>
    <submittedName>
        <fullName evidence="4">Protein POLAR LOCALIZATION DURING ASYMMETRIC DIVISION AND REDISTRIBUTION-like</fullName>
    </submittedName>
</protein>
<dbReference type="GO" id="GO:0008356">
    <property type="term" value="P:asymmetric cell division"/>
    <property type="evidence" value="ECO:0007669"/>
    <property type="project" value="InterPro"/>
</dbReference>
<proteinExistence type="predicted"/>
<feature type="coiled-coil region" evidence="1">
    <location>
        <begin position="115"/>
        <end position="149"/>
    </location>
</feature>
<dbReference type="KEGG" id="dzi:111285621"/>
<dbReference type="RefSeq" id="XP_022730885.1">
    <property type="nucleotide sequence ID" value="XM_022875150.1"/>
</dbReference>
<feature type="coiled-coil region" evidence="1">
    <location>
        <begin position="269"/>
        <end position="303"/>
    </location>
</feature>
<dbReference type="GeneID" id="111285621"/>
<name>A0A6P5XRQ7_DURZI</name>
<keyword evidence="1" id="KW-0175">Coiled coil</keyword>
<dbReference type="OrthoDB" id="1916242at2759"/>
<evidence type="ECO:0000313" key="4">
    <source>
        <dbReference type="RefSeq" id="XP_022730885.1"/>
    </source>
</evidence>
<dbReference type="PANTHER" id="PTHR33476">
    <property type="entry name" value="EMB|CAB62613.1"/>
    <property type="match status" value="1"/>
</dbReference>
<dbReference type="InterPro" id="IPR040348">
    <property type="entry name" value="POLAR-like"/>
</dbReference>
<feature type="region of interest" description="Disordered" evidence="2">
    <location>
        <begin position="79"/>
        <end position="101"/>
    </location>
</feature>